<evidence type="ECO:0000256" key="1">
    <source>
        <dbReference type="SAM" id="Phobius"/>
    </source>
</evidence>
<comment type="caution">
    <text evidence="2">The sequence shown here is derived from an EMBL/GenBank/DDBJ whole genome shotgun (WGS) entry which is preliminary data.</text>
</comment>
<evidence type="ECO:0000313" key="3">
    <source>
        <dbReference type="Proteomes" id="UP001396334"/>
    </source>
</evidence>
<evidence type="ECO:0000313" key="2">
    <source>
        <dbReference type="EMBL" id="KAK8994233.1"/>
    </source>
</evidence>
<name>A0ABR2Q0S8_9ROSI</name>
<protein>
    <submittedName>
        <fullName evidence="2">Uncharacterized protein</fullName>
    </submittedName>
</protein>
<reference evidence="2 3" key="1">
    <citation type="journal article" date="2024" name="G3 (Bethesda)">
        <title>Genome assembly of Hibiscus sabdariffa L. provides insights into metabolisms of medicinal natural products.</title>
        <authorList>
            <person name="Kim T."/>
        </authorList>
    </citation>
    <scope>NUCLEOTIDE SEQUENCE [LARGE SCALE GENOMIC DNA]</scope>
    <source>
        <strain evidence="2">TK-2024</strain>
        <tissue evidence="2">Old leaves</tissue>
    </source>
</reference>
<gene>
    <name evidence="2" type="ORF">V6N11_045332</name>
</gene>
<keyword evidence="3" id="KW-1185">Reference proteome</keyword>
<keyword evidence="1" id="KW-0812">Transmembrane</keyword>
<organism evidence="2 3">
    <name type="scientific">Hibiscus sabdariffa</name>
    <name type="common">roselle</name>
    <dbReference type="NCBI Taxonomy" id="183260"/>
    <lineage>
        <taxon>Eukaryota</taxon>
        <taxon>Viridiplantae</taxon>
        <taxon>Streptophyta</taxon>
        <taxon>Embryophyta</taxon>
        <taxon>Tracheophyta</taxon>
        <taxon>Spermatophyta</taxon>
        <taxon>Magnoliopsida</taxon>
        <taxon>eudicotyledons</taxon>
        <taxon>Gunneridae</taxon>
        <taxon>Pentapetalae</taxon>
        <taxon>rosids</taxon>
        <taxon>malvids</taxon>
        <taxon>Malvales</taxon>
        <taxon>Malvaceae</taxon>
        <taxon>Malvoideae</taxon>
        <taxon>Hibiscus</taxon>
    </lineage>
</organism>
<dbReference type="Proteomes" id="UP001396334">
    <property type="component" value="Unassembled WGS sequence"/>
</dbReference>
<feature type="transmembrane region" description="Helical" evidence="1">
    <location>
        <begin position="12"/>
        <end position="31"/>
    </location>
</feature>
<keyword evidence="1" id="KW-0472">Membrane</keyword>
<dbReference type="EMBL" id="JBBPBN010000047">
    <property type="protein sequence ID" value="KAK8994233.1"/>
    <property type="molecule type" value="Genomic_DNA"/>
</dbReference>
<accession>A0ABR2Q0S8</accession>
<keyword evidence="1" id="KW-1133">Transmembrane helix</keyword>
<sequence length="69" mass="7284">MTEGIPTQKLSGYAFLLLFLLTLGILSSIIASGSEMLTISGSEMGGKIDVTLDLCNMFGSVMEKLPQGL</sequence>
<proteinExistence type="predicted"/>